<reference evidence="2 3" key="1">
    <citation type="journal article" date="2016" name="Mol. Biol. Evol.">
        <title>Comparative Genomics of Early-Diverging Mushroom-Forming Fungi Provides Insights into the Origins of Lignocellulose Decay Capabilities.</title>
        <authorList>
            <person name="Nagy L.G."/>
            <person name="Riley R."/>
            <person name="Tritt A."/>
            <person name="Adam C."/>
            <person name="Daum C."/>
            <person name="Floudas D."/>
            <person name="Sun H."/>
            <person name="Yadav J.S."/>
            <person name="Pangilinan J."/>
            <person name="Larsson K.H."/>
            <person name="Matsuura K."/>
            <person name="Barry K."/>
            <person name="Labutti K."/>
            <person name="Kuo R."/>
            <person name="Ohm R.A."/>
            <person name="Bhattacharya S.S."/>
            <person name="Shirouzu T."/>
            <person name="Yoshinaga Y."/>
            <person name="Martin F.M."/>
            <person name="Grigoriev I.V."/>
            <person name="Hibbett D.S."/>
        </authorList>
    </citation>
    <scope>NUCLEOTIDE SEQUENCE [LARGE SCALE GENOMIC DNA]</scope>
    <source>
        <strain evidence="2 3">HHB12029</strain>
    </source>
</reference>
<evidence type="ECO:0000259" key="1">
    <source>
        <dbReference type="Pfam" id="PF20411"/>
    </source>
</evidence>
<evidence type="ECO:0000313" key="2">
    <source>
        <dbReference type="EMBL" id="KZV90814.1"/>
    </source>
</evidence>
<protein>
    <recommendedName>
        <fullName evidence="1">DUF6697 domain-containing protein</fullName>
    </recommendedName>
</protein>
<organism evidence="2 3">
    <name type="scientific">Exidia glandulosa HHB12029</name>
    <dbReference type="NCBI Taxonomy" id="1314781"/>
    <lineage>
        <taxon>Eukaryota</taxon>
        <taxon>Fungi</taxon>
        <taxon>Dikarya</taxon>
        <taxon>Basidiomycota</taxon>
        <taxon>Agaricomycotina</taxon>
        <taxon>Agaricomycetes</taxon>
        <taxon>Auriculariales</taxon>
        <taxon>Exidiaceae</taxon>
        <taxon>Exidia</taxon>
    </lineage>
</organism>
<gene>
    <name evidence="2" type="ORF">EXIGLDRAFT_694276</name>
</gene>
<evidence type="ECO:0000313" key="3">
    <source>
        <dbReference type="Proteomes" id="UP000077266"/>
    </source>
</evidence>
<dbReference type="Pfam" id="PF20411">
    <property type="entry name" value="DUF6697"/>
    <property type="match status" value="1"/>
</dbReference>
<accession>A0A165GPE7</accession>
<name>A0A165GPE7_EXIGL</name>
<feature type="domain" description="DUF6697" evidence="1">
    <location>
        <begin position="169"/>
        <end position="334"/>
    </location>
</feature>
<proteinExistence type="predicted"/>
<dbReference type="EMBL" id="KV426040">
    <property type="protein sequence ID" value="KZV90814.1"/>
    <property type="molecule type" value="Genomic_DNA"/>
</dbReference>
<dbReference type="OrthoDB" id="3219211at2759"/>
<sequence length="352" mass="39889">MLARSLAEYVGRVRQFEELARAACAERDELAVCYTQRVTRAEKGMEDALREVDALRAWKGSRQTSPGSDEMSVTEDDIADKTVNGLELVKFVVQEEEVPRGALLTPNLTPVVESALPDVDEKVMFGANVKTKTSAAGFADRVAVLSRLPVPRNIPRADPPPLQLPTRHTFAEIFGHSNGNRMTQISLSGHHVLHDATTVWPHGESNVHGWLFTPVFRCFSLQVAGTFKWVEMDVTGQLEKPTECFFSMKWQDGNWYYAGIYKGFRMREVSPEEWKEFPAERKNAIIAETLRERRAVAPQLQLDVRQMYELGILRVACIGLQCTGYNQRLCETVYRHAEKCRRTGQWKGVPFD</sequence>
<dbReference type="InterPro" id="IPR046520">
    <property type="entry name" value="DUF6697"/>
</dbReference>
<dbReference type="AlphaFoldDB" id="A0A165GPE7"/>
<dbReference type="InParanoid" id="A0A165GPE7"/>
<keyword evidence="3" id="KW-1185">Reference proteome</keyword>
<dbReference type="Proteomes" id="UP000077266">
    <property type="component" value="Unassembled WGS sequence"/>
</dbReference>